<dbReference type="Proteomes" id="UP000238007">
    <property type="component" value="Unassembled WGS sequence"/>
</dbReference>
<dbReference type="GO" id="GO:0005525">
    <property type="term" value="F:GTP binding"/>
    <property type="evidence" value="ECO:0007669"/>
    <property type="project" value="InterPro"/>
</dbReference>
<gene>
    <name evidence="2" type="ORF">CLV80_11578</name>
</gene>
<comment type="caution">
    <text evidence="2">The sequence shown here is derived from an EMBL/GenBank/DDBJ whole genome shotgun (WGS) entry which is preliminary data.</text>
</comment>
<dbReference type="OrthoDB" id="9804758at2"/>
<feature type="domain" description="Molybdopterin-guanine dinucleotide biosynthesis protein B (MobB)" evidence="1">
    <location>
        <begin position="4"/>
        <end position="135"/>
    </location>
</feature>
<dbReference type="NCBIfam" id="TIGR00176">
    <property type="entry name" value="mobB"/>
    <property type="match status" value="1"/>
</dbReference>
<proteinExistence type="predicted"/>
<dbReference type="InterPro" id="IPR052539">
    <property type="entry name" value="MGD_biosynthesis_adapter"/>
</dbReference>
<dbReference type="PANTHER" id="PTHR40072:SF1">
    <property type="entry name" value="MOLYBDOPTERIN-GUANINE DINUCLEOTIDE BIOSYNTHESIS ADAPTER PROTEIN"/>
    <property type="match status" value="1"/>
</dbReference>
<dbReference type="Gene3D" id="3.40.50.300">
    <property type="entry name" value="P-loop containing nucleotide triphosphate hydrolases"/>
    <property type="match status" value="1"/>
</dbReference>
<keyword evidence="3" id="KW-1185">Reference proteome</keyword>
<organism evidence="2 3">
    <name type="scientific">Yoonia maritima</name>
    <dbReference type="NCBI Taxonomy" id="1435347"/>
    <lineage>
        <taxon>Bacteria</taxon>
        <taxon>Pseudomonadati</taxon>
        <taxon>Pseudomonadota</taxon>
        <taxon>Alphaproteobacteria</taxon>
        <taxon>Rhodobacterales</taxon>
        <taxon>Paracoccaceae</taxon>
        <taxon>Yoonia</taxon>
    </lineage>
</organism>
<dbReference type="InterPro" id="IPR004435">
    <property type="entry name" value="MobB_dom"/>
</dbReference>
<evidence type="ECO:0000313" key="2">
    <source>
        <dbReference type="EMBL" id="PRY74837.1"/>
    </source>
</evidence>
<dbReference type="SUPFAM" id="SSF52540">
    <property type="entry name" value="P-loop containing nucleoside triphosphate hydrolases"/>
    <property type="match status" value="1"/>
</dbReference>
<reference evidence="2 3" key="1">
    <citation type="submission" date="2018-03" db="EMBL/GenBank/DDBJ databases">
        <title>Genomic Encyclopedia of Archaeal and Bacterial Type Strains, Phase II (KMG-II): from individual species to whole genera.</title>
        <authorList>
            <person name="Goeker M."/>
        </authorList>
    </citation>
    <scope>NUCLEOTIDE SEQUENCE [LARGE SCALE GENOMIC DNA]</scope>
    <source>
        <strain evidence="2 3">DSM 101533</strain>
    </source>
</reference>
<evidence type="ECO:0000259" key="1">
    <source>
        <dbReference type="Pfam" id="PF03205"/>
    </source>
</evidence>
<dbReference type="EMBL" id="PVTP01000015">
    <property type="protein sequence ID" value="PRY74837.1"/>
    <property type="molecule type" value="Genomic_DNA"/>
</dbReference>
<dbReference type="RefSeq" id="WP_106359173.1">
    <property type="nucleotide sequence ID" value="NZ_PVTP01000015.1"/>
</dbReference>
<dbReference type="AlphaFoldDB" id="A0A2T0VU47"/>
<dbReference type="GO" id="GO:0006777">
    <property type="term" value="P:Mo-molybdopterin cofactor biosynthetic process"/>
    <property type="evidence" value="ECO:0007669"/>
    <property type="project" value="InterPro"/>
</dbReference>
<name>A0A2T0VU47_9RHOB</name>
<sequence>MKIYGVVGYKNAGKTGLMERLVTEISARGISVSTIKHAHHSFDVDHPGKDSYRHREAGAHQVLLASNTRWALMTELRDRAEPPLCDLIEQLAPVDLILIEGYKRDTHPKIEAFRAEPRNALLAPTDPTIRAIATDTPIDSARPTFDLNDTKSIADFILTEVAL</sequence>
<dbReference type="InterPro" id="IPR027417">
    <property type="entry name" value="P-loop_NTPase"/>
</dbReference>
<protein>
    <submittedName>
        <fullName evidence="2">Molybdopterin-guanine dinucleotide biosynthesis protein B</fullName>
    </submittedName>
</protein>
<evidence type="ECO:0000313" key="3">
    <source>
        <dbReference type="Proteomes" id="UP000238007"/>
    </source>
</evidence>
<dbReference type="CDD" id="cd03116">
    <property type="entry name" value="MobB"/>
    <property type="match status" value="1"/>
</dbReference>
<dbReference type="PANTHER" id="PTHR40072">
    <property type="entry name" value="MOLYBDOPTERIN-GUANINE DINUCLEOTIDE BIOSYNTHESIS ADAPTER PROTEIN-RELATED"/>
    <property type="match status" value="1"/>
</dbReference>
<accession>A0A2T0VU47</accession>
<dbReference type="Pfam" id="PF03205">
    <property type="entry name" value="MobB"/>
    <property type="match status" value="1"/>
</dbReference>